<evidence type="ECO:0000256" key="1">
    <source>
        <dbReference type="SAM" id="SignalP"/>
    </source>
</evidence>
<accession>A0A1I4BRK2</accession>
<feature type="signal peptide" evidence="1">
    <location>
        <begin position="1"/>
        <end position="33"/>
    </location>
</feature>
<evidence type="ECO:0000313" key="2">
    <source>
        <dbReference type="EMBL" id="SFK71424.1"/>
    </source>
</evidence>
<keyword evidence="3" id="KW-1185">Reference proteome</keyword>
<organism evidence="2 3">
    <name type="scientific">Neomesorhizobium albiziae</name>
    <dbReference type="NCBI Taxonomy" id="335020"/>
    <lineage>
        <taxon>Bacteria</taxon>
        <taxon>Pseudomonadati</taxon>
        <taxon>Pseudomonadota</taxon>
        <taxon>Alphaproteobacteria</taxon>
        <taxon>Hyphomicrobiales</taxon>
        <taxon>Phyllobacteriaceae</taxon>
        <taxon>Neomesorhizobium</taxon>
    </lineage>
</organism>
<dbReference type="Pfam" id="PF20341">
    <property type="entry name" value="DUF6636"/>
    <property type="match status" value="1"/>
</dbReference>
<protein>
    <recommendedName>
        <fullName evidence="4">CVNH domain-containing protein</fullName>
    </recommendedName>
</protein>
<reference evidence="2 3" key="1">
    <citation type="submission" date="2016-10" db="EMBL/GenBank/DDBJ databases">
        <authorList>
            <person name="Varghese N."/>
            <person name="Submissions S."/>
        </authorList>
    </citation>
    <scope>NUCLEOTIDE SEQUENCE [LARGE SCALE GENOMIC DNA]</scope>
    <source>
        <strain evidence="2 3">DSM 21822</strain>
    </source>
</reference>
<gene>
    <name evidence="2" type="ORF">SAMN04488498_11139</name>
</gene>
<evidence type="ECO:0008006" key="4">
    <source>
        <dbReference type="Google" id="ProtNLM"/>
    </source>
</evidence>
<keyword evidence="1" id="KW-0732">Signal</keyword>
<dbReference type="AlphaFoldDB" id="A0A1I4BRK2"/>
<dbReference type="Proteomes" id="UP000323300">
    <property type="component" value="Unassembled WGS sequence"/>
</dbReference>
<dbReference type="EMBL" id="FOSL01000011">
    <property type="protein sequence ID" value="SFK71424.1"/>
    <property type="molecule type" value="Genomic_DNA"/>
</dbReference>
<proteinExistence type="predicted"/>
<name>A0A1I4BRK2_9HYPH</name>
<dbReference type="RefSeq" id="WP_244621767.1">
    <property type="nucleotide sequence ID" value="NZ_BSPE01000004.1"/>
</dbReference>
<evidence type="ECO:0000313" key="3">
    <source>
        <dbReference type="Proteomes" id="UP000323300"/>
    </source>
</evidence>
<dbReference type="InterPro" id="IPR046576">
    <property type="entry name" value="DUF6636"/>
</dbReference>
<feature type="chain" id="PRO_5009302538" description="CVNH domain-containing protein" evidence="1">
    <location>
        <begin position="34"/>
        <end position="148"/>
    </location>
</feature>
<sequence>MPAAAARFHAARLAGTLAVTTALFWLQAPAALAQDSLDGFRTPSGNIQCAFFDDTSVRCNIADKATPLPPRPKDCELDWGSDFGLDGTSRRGELLCVGDTIRGHYLVLPYGESFRRGSITCRSERTGVTCTNERGAGFALSRKEQRLF</sequence>